<evidence type="ECO:0000313" key="4">
    <source>
        <dbReference type="EMBL" id="GAY73511.1"/>
    </source>
</evidence>
<evidence type="ECO:0000313" key="5">
    <source>
        <dbReference type="Proteomes" id="UP000286974"/>
    </source>
</evidence>
<dbReference type="PANTHER" id="PTHR43727">
    <property type="entry name" value="DIAMINOPIMELATE DECARBOXYLASE"/>
    <property type="match status" value="1"/>
</dbReference>
<evidence type="ECO:0000256" key="1">
    <source>
        <dbReference type="ARBA" id="ARBA00001933"/>
    </source>
</evidence>
<evidence type="ECO:0000256" key="2">
    <source>
        <dbReference type="ARBA" id="ARBA00022898"/>
    </source>
</evidence>
<dbReference type="GO" id="GO:0008836">
    <property type="term" value="F:diaminopimelate decarboxylase activity"/>
    <property type="evidence" value="ECO:0007669"/>
    <property type="project" value="UniProtKB-EC"/>
</dbReference>
<reference evidence="4 5" key="1">
    <citation type="submission" date="2017-11" db="EMBL/GenBank/DDBJ databases">
        <title>Draft Genome Sequence of Lactobacillus curieae NBRC 111893 isolated from Koso, a Japanese sugar-Vegetable Fermented Beverage.</title>
        <authorList>
            <person name="Chiou T.Y."/>
            <person name="Oshima K."/>
            <person name="Suda W."/>
            <person name="Hattori M."/>
            <person name="Takahashi T."/>
        </authorList>
    </citation>
    <scope>NUCLEOTIDE SEQUENCE [LARGE SCALE GENOMIC DNA]</scope>
    <source>
        <strain evidence="4 5">NBRC111893</strain>
    </source>
</reference>
<accession>A0A401FMQ7</accession>
<evidence type="ECO:0000259" key="3">
    <source>
        <dbReference type="Pfam" id="PF02784"/>
    </source>
</evidence>
<dbReference type="EC" id="4.1.1.20" evidence="4"/>
<gene>
    <name evidence="4" type="ORF">NBRC111893_1657</name>
</gene>
<protein>
    <submittedName>
        <fullName evidence="4">Diaminopimelate decarboxylase</fullName>
        <ecNumber evidence="4">4.1.1.20</ecNumber>
    </submittedName>
</protein>
<dbReference type="AlphaFoldDB" id="A0A401FMQ7"/>
<keyword evidence="4" id="KW-0456">Lyase</keyword>
<dbReference type="SUPFAM" id="SSF51419">
    <property type="entry name" value="PLP-binding barrel"/>
    <property type="match status" value="1"/>
</dbReference>
<dbReference type="Proteomes" id="UP000286974">
    <property type="component" value="Unassembled WGS sequence"/>
</dbReference>
<dbReference type="InterPro" id="IPR029066">
    <property type="entry name" value="PLP-binding_barrel"/>
</dbReference>
<comment type="caution">
    <text evidence="4">The sequence shown here is derived from an EMBL/GenBank/DDBJ whole genome shotgun (WGS) entry which is preliminary data.</text>
</comment>
<name>A0A401FMQ7_9LACO</name>
<dbReference type="Pfam" id="PF02784">
    <property type="entry name" value="Orn_Arg_deC_N"/>
    <property type="match status" value="1"/>
</dbReference>
<keyword evidence="2" id="KW-0663">Pyridoxal phosphate</keyword>
<dbReference type="InterPro" id="IPR022644">
    <property type="entry name" value="De-COase2_N"/>
</dbReference>
<keyword evidence="5" id="KW-1185">Reference proteome</keyword>
<dbReference type="Gene3D" id="3.20.20.10">
    <property type="entry name" value="Alanine racemase"/>
    <property type="match status" value="1"/>
</dbReference>
<feature type="domain" description="Orn/DAP/Arg decarboxylase 2 N-terminal" evidence="3">
    <location>
        <begin position="41"/>
        <end position="146"/>
    </location>
</feature>
<dbReference type="EMBL" id="BEXA01000003">
    <property type="protein sequence ID" value="GAY73511.1"/>
    <property type="molecule type" value="Genomic_DNA"/>
</dbReference>
<sequence>MAEQEQAYQINEQGHVEIGGVDSLKLASQFGTPLVAYDVSAIRNQIHHFQSVFEQNQVDYAVSYASKAFACIAMFQLVNEERGHIDVVSGGELYTAVKAGFPMNHVSFHGNNKSVAELEMAVEHQVGVIILDNFMKLNCCRKFYNNSISISMLCCELLQEFQLTLMSMTRLVKLIVSLALIFKVAKHSKPLKRS</sequence>
<organism evidence="4 5">
    <name type="scientific">Lentilactobacillus kosonis</name>
    <dbReference type="NCBI Taxonomy" id="2810561"/>
    <lineage>
        <taxon>Bacteria</taxon>
        <taxon>Bacillati</taxon>
        <taxon>Bacillota</taxon>
        <taxon>Bacilli</taxon>
        <taxon>Lactobacillales</taxon>
        <taxon>Lactobacillaceae</taxon>
        <taxon>Lentilactobacillus</taxon>
    </lineage>
</organism>
<dbReference type="PANTHER" id="PTHR43727:SF2">
    <property type="entry name" value="GROUP IV DECARBOXYLASE"/>
    <property type="match status" value="1"/>
</dbReference>
<comment type="cofactor">
    <cofactor evidence="1">
        <name>pyridoxal 5'-phosphate</name>
        <dbReference type="ChEBI" id="CHEBI:597326"/>
    </cofactor>
</comment>
<proteinExistence type="predicted"/>
<dbReference type="GO" id="GO:0009089">
    <property type="term" value="P:lysine biosynthetic process via diaminopimelate"/>
    <property type="evidence" value="ECO:0007669"/>
    <property type="project" value="TreeGrafter"/>
</dbReference>